<comment type="caution">
    <text evidence="17">The sequence shown here is derived from an EMBL/GenBank/DDBJ whole genome shotgun (WGS) entry which is preliminary data.</text>
</comment>
<reference evidence="17 18" key="1">
    <citation type="submission" date="2014-06" db="EMBL/GenBank/DDBJ databases">
        <title>Draft genome sequence of Paenibacillus sp. MSt1.</title>
        <authorList>
            <person name="Aw Y.K."/>
            <person name="Ong K.S."/>
            <person name="Gan H.M."/>
            <person name="Lee S.M."/>
        </authorList>
    </citation>
    <scope>NUCLEOTIDE SEQUENCE [LARGE SCALE GENOMIC DNA]</scope>
    <source>
        <strain evidence="17 18">MSt1</strain>
    </source>
</reference>
<dbReference type="AlphaFoldDB" id="A0A081P0Z0"/>
<keyword evidence="3" id="KW-0479">Metal-binding</keyword>
<gene>
    <name evidence="17" type="ORF">ET33_08745</name>
</gene>
<dbReference type="GO" id="GO:0008270">
    <property type="term" value="F:zinc ion binding"/>
    <property type="evidence" value="ECO:0007669"/>
    <property type="project" value="UniProtKB-KW"/>
</dbReference>
<dbReference type="InterPro" id="IPR015886">
    <property type="entry name" value="H2TH_FPG"/>
</dbReference>
<dbReference type="InterPro" id="IPR035937">
    <property type="entry name" value="FPG_N"/>
</dbReference>
<keyword evidence="6" id="KW-0378">Hydrolase</keyword>
<dbReference type="InterPro" id="IPR010979">
    <property type="entry name" value="Ribosomal_uS13-like_H2TH"/>
</dbReference>
<dbReference type="SUPFAM" id="SSF57716">
    <property type="entry name" value="Glucocorticoid receptor-like (DNA-binding domain)"/>
    <property type="match status" value="1"/>
</dbReference>
<dbReference type="GO" id="GO:0003906">
    <property type="term" value="F:DNA-(apurinic or apyrimidinic site) endonuclease activity"/>
    <property type="evidence" value="ECO:0007669"/>
    <property type="project" value="InterPro"/>
</dbReference>
<dbReference type="Gene3D" id="1.10.8.50">
    <property type="match status" value="1"/>
</dbReference>
<accession>A0A081P0Z0</accession>
<evidence type="ECO:0000313" key="18">
    <source>
        <dbReference type="Proteomes" id="UP000028123"/>
    </source>
</evidence>
<dbReference type="SUPFAM" id="SSF81624">
    <property type="entry name" value="N-terminal domain of MutM-like DNA repair proteins"/>
    <property type="match status" value="1"/>
</dbReference>
<dbReference type="GO" id="GO:0006284">
    <property type="term" value="P:base-excision repair"/>
    <property type="evidence" value="ECO:0007669"/>
    <property type="project" value="InterPro"/>
</dbReference>
<evidence type="ECO:0000256" key="6">
    <source>
        <dbReference type="ARBA" id="ARBA00022801"/>
    </source>
</evidence>
<dbReference type="SUPFAM" id="SSF46946">
    <property type="entry name" value="S13-like H2TH domain"/>
    <property type="match status" value="1"/>
</dbReference>
<keyword evidence="14" id="KW-0812">Transmembrane</keyword>
<dbReference type="SMART" id="SM00898">
    <property type="entry name" value="Fapy_DNA_glyco"/>
    <property type="match status" value="1"/>
</dbReference>
<keyword evidence="18" id="KW-1185">Reference proteome</keyword>
<evidence type="ECO:0000256" key="10">
    <source>
        <dbReference type="ARBA" id="ARBA00023239"/>
    </source>
</evidence>
<keyword evidence="9" id="KW-0234">DNA repair</keyword>
<dbReference type="Gene3D" id="3.20.190.10">
    <property type="entry name" value="MutM-like, N-terminal"/>
    <property type="match status" value="1"/>
</dbReference>
<dbReference type="InterPro" id="IPR000214">
    <property type="entry name" value="Znf_DNA_glyclase/AP_lyase"/>
</dbReference>
<dbReference type="PANTHER" id="PTHR22993:SF9">
    <property type="entry name" value="FORMAMIDOPYRIMIDINE-DNA GLYCOSYLASE"/>
    <property type="match status" value="1"/>
</dbReference>
<dbReference type="OrthoDB" id="9800855at2"/>
<dbReference type="Pfam" id="PF01149">
    <property type="entry name" value="Fapy_DNA_glyco"/>
    <property type="match status" value="1"/>
</dbReference>
<dbReference type="EMBL" id="JNVM01000016">
    <property type="protein sequence ID" value="KEQ24363.1"/>
    <property type="molecule type" value="Genomic_DNA"/>
</dbReference>
<sequence length="269" mass="30494">MPELPEMENYRKLLSERIIGRTVTDTEVTREKSINVTPERWTQELIGQAVSRIDRRAKHLLFRLTTGNVLVLHLMLGGMMFYGKAEEKPDRSVQVRLGFGDHHLFFIGLRLGYLHLHDPSEVDELMNKLGPEPFDPGLTPDRFAERLRVKAGTLKSNLVDQGVFAGIGNCYSDEICYYAGLLPSRRPSALSDEELHRLYYSMHEVLTEATQGGGYMEMPLFVGDSLTGGFDSRCRVYDREGEPCLRCGSPIARRDVSSKKSFCCLVCQR</sequence>
<dbReference type="InterPro" id="IPR012319">
    <property type="entry name" value="FPG_cat"/>
</dbReference>
<evidence type="ECO:0000256" key="1">
    <source>
        <dbReference type="ARBA" id="ARBA00001668"/>
    </source>
</evidence>
<comment type="similarity">
    <text evidence="2">Belongs to the FPG family.</text>
</comment>
<evidence type="ECO:0000256" key="3">
    <source>
        <dbReference type="ARBA" id="ARBA00022723"/>
    </source>
</evidence>
<dbReference type="GO" id="GO:0016829">
    <property type="term" value="F:lyase activity"/>
    <property type="evidence" value="ECO:0007669"/>
    <property type="project" value="UniProtKB-KW"/>
</dbReference>
<keyword evidence="8" id="KW-0238">DNA-binding</keyword>
<evidence type="ECO:0000256" key="12">
    <source>
        <dbReference type="ARBA" id="ARBA00023295"/>
    </source>
</evidence>
<feature type="domain" description="FPG-type" evidence="15">
    <location>
        <begin position="235"/>
        <end position="269"/>
    </location>
</feature>
<dbReference type="eggNOG" id="COG0266">
    <property type="taxonomic scope" value="Bacteria"/>
</dbReference>
<keyword evidence="12" id="KW-0326">Glycosidase</keyword>
<organism evidence="17 18">
    <name type="scientific">Paenibacillus tyrfis</name>
    <dbReference type="NCBI Taxonomy" id="1501230"/>
    <lineage>
        <taxon>Bacteria</taxon>
        <taxon>Bacillati</taxon>
        <taxon>Bacillota</taxon>
        <taxon>Bacilli</taxon>
        <taxon>Bacillales</taxon>
        <taxon>Paenibacillaceae</taxon>
        <taxon>Paenibacillus</taxon>
    </lineage>
</organism>
<dbReference type="Proteomes" id="UP000028123">
    <property type="component" value="Unassembled WGS sequence"/>
</dbReference>
<evidence type="ECO:0000256" key="7">
    <source>
        <dbReference type="ARBA" id="ARBA00022833"/>
    </source>
</evidence>
<keyword evidence="10" id="KW-0456">Lyase</keyword>
<name>A0A081P0Z0_9BACL</name>
<dbReference type="RefSeq" id="WP_036685496.1">
    <property type="nucleotide sequence ID" value="NZ_JNVM01000016.1"/>
</dbReference>
<evidence type="ECO:0000259" key="15">
    <source>
        <dbReference type="PROSITE" id="PS51066"/>
    </source>
</evidence>
<evidence type="ECO:0000313" key="17">
    <source>
        <dbReference type="EMBL" id="KEQ24363.1"/>
    </source>
</evidence>
<evidence type="ECO:0000256" key="8">
    <source>
        <dbReference type="ARBA" id="ARBA00023125"/>
    </source>
</evidence>
<keyword evidence="5 13" id="KW-0863">Zinc-finger</keyword>
<dbReference type="GO" id="GO:0003684">
    <property type="term" value="F:damaged DNA binding"/>
    <property type="evidence" value="ECO:0007669"/>
    <property type="project" value="InterPro"/>
</dbReference>
<feature type="domain" description="Formamidopyrimidine-DNA glycosylase catalytic" evidence="16">
    <location>
        <begin position="2"/>
        <end position="106"/>
    </location>
</feature>
<keyword evidence="4" id="KW-0227">DNA damage</keyword>
<evidence type="ECO:0000256" key="9">
    <source>
        <dbReference type="ARBA" id="ARBA00023204"/>
    </source>
</evidence>
<dbReference type="PANTHER" id="PTHR22993">
    <property type="entry name" value="FORMAMIDOPYRIMIDINE-DNA GLYCOSYLASE"/>
    <property type="match status" value="1"/>
</dbReference>
<keyword evidence="7" id="KW-0862">Zinc</keyword>
<dbReference type="PROSITE" id="PS51066">
    <property type="entry name" value="ZF_FPG_2"/>
    <property type="match status" value="1"/>
</dbReference>
<feature type="transmembrane region" description="Helical" evidence="14">
    <location>
        <begin position="60"/>
        <end position="82"/>
    </location>
</feature>
<evidence type="ECO:0000259" key="16">
    <source>
        <dbReference type="PROSITE" id="PS51068"/>
    </source>
</evidence>
<keyword evidence="11" id="KW-0511">Multifunctional enzyme</keyword>
<evidence type="ECO:0000256" key="14">
    <source>
        <dbReference type="SAM" id="Phobius"/>
    </source>
</evidence>
<proteinExistence type="inferred from homology"/>
<dbReference type="Pfam" id="PF06831">
    <property type="entry name" value="H2TH"/>
    <property type="match status" value="1"/>
</dbReference>
<evidence type="ECO:0000256" key="4">
    <source>
        <dbReference type="ARBA" id="ARBA00022763"/>
    </source>
</evidence>
<dbReference type="GO" id="GO:0034039">
    <property type="term" value="F:8-oxo-7,8-dihydroguanine DNA N-glycosylase activity"/>
    <property type="evidence" value="ECO:0007669"/>
    <property type="project" value="TreeGrafter"/>
</dbReference>
<dbReference type="PROSITE" id="PS51068">
    <property type="entry name" value="FPG_CAT"/>
    <property type="match status" value="1"/>
</dbReference>
<evidence type="ECO:0000256" key="2">
    <source>
        <dbReference type="ARBA" id="ARBA00009409"/>
    </source>
</evidence>
<dbReference type="SMART" id="SM01232">
    <property type="entry name" value="H2TH"/>
    <property type="match status" value="1"/>
</dbReference>
<evidence type="ECO:0000256" key="5">
    <source>
        <dbReference type="ARBA" id="ARBA00022771"/>
    </source>
</evidence>
<comment type="catalytic activity">
    <reaction evidence="1">
        <text>Hydrolysis of DNA containing ring-opened 7-methylguanine residues, releasing 2,6-diamino-4-hydroxy-5-(N-methyl)formamidopyrimidine.</text>
        <dbReference type="EC" id="3.2.2.23"/>
    </reaction>
</comment>
<protein>
    <submittedName>
        <fullName evidence="17">Formamidopyrimidine-DNA glycosylase</fullName>
    </submittedName>
</protein>
<evidence type="ECO:0000256" key="11">
    <source>
        <dbReference type="ARBA" id="ARBA00023268"/>
    </source>
</evidence>
<keyword evidence="14" id="KW-0472">Membrane</keyword>
<keyword evidence="14" id="KW-1133">Transmembrane helix</keyword>
<evidence type="ECO:0000256" key="13">
    <source>
        <dbReference type="PROSITE-ProRule" id="PRU00391"/>
    </source>
</evidence>